<dbReference type="Proteomes" id="UP000657931">
    <property type="component" value="Unassembled WGS sequence"/>
</dbReference>
<accession>A0ABR8QPZ7</accession>
<evidence type="ECO:0000313" key="1">
    <source>
        <dbReference type="EMBL" id="MBD7937616.1"/>
    </source>
</evidence>
<reference evidence="1 2" key="1">
    <citation type="submission" date="2020-08" db="EMBL/GenBank/DDBJ databases">
        <title>A Genomic Blueprint of the Chicken Gut Microbiome.</title>
        <authorList>
            <person name="Gilroy R."/>
            <person name="Ravi A."/>
            <person name="Getino M."/>
            <person name="Pursley I."/>
            <person name="Horton D.L."/>
            <person name="Alikhan N.-F."/>
            <person name="Baker D."/>
            <person name="Gharbi K."/>
            <person name="Hall N."/>
            <person name="Watson M."/>
            <person name="Adriaenssens E.M."/>
            <person name="Foster-Nyarko E."/>
            <person name="Jarju S."/>
            <person name="Secka A."/>
            <person name="Antonio M."/>
            <person name="Oren A."/>
            <person name="Chaudhuri R."/>
            <person name="La Ragione R.M."/>
            <person name="Hildebrand F."/>
            <person name="Pallen M.J."/>
        </authorList>
    </citation>
    <scope>NUCLEOTIDE SEQUENCE [LARGE SCALE GENOMIC DNA]</scope>
    <source>
        <strain evidence="1 2">Sa5YUA1</strain>
    </source>
</reference>
<evidence type="ECO:0000313" key="2">
    <source>
        <dbReference type="Proteomes" id="UP000657931"/>
    </source>
</evidence>
<dbReference type="RefSeq" id="WP_191813960.1">
    <property type="nucleotide sequence ID" value="NZ_JACSQT010000004.1"/>
</dbReference>
<gene>
    <name evidence="1" type="ORF">H9655_11330</name>
</gene>
<sequence>MGIYIGLDIIPNHINQEDWQKVFEETLQLIQAYPFATLNVDSVNGFMRFVLDRTERQNVEGYGSEAEYWKINGDLESKETGESFTLFSSLDRYSRLKEERAKEDILLNFLNKNERGAREVFYSKTQGKDYHIYLLAIAALIESRFPKFACVYGDISKDQAQNAVNWANSILEKPIDLPVRVNPSKLLERLEVIGIEEKQLEALYDLSIGASEEVDGLVGKHFNMNTIRNYFSKELQDFKSPVQLGAELVIIRFLNAGLPLEILTDICCFDNNGPKFEPIEFTKAICSTWVMIEPDTRANIGIANEVPETVESQFGNMFLDMGYMGRRTRRYVPKEKVISVLKGKLGDNNQFVQTIEAKYQDIVKMLKEKGRKLKEIEDDSYVKLERDVIYAFDELLYWNDQYEISESIMNIITTVKEAVEDSLSKRSDLMQLIGEVEEQGQLIKVLSQIIQEHQNLVLTRASWDWIENEATNVIKQMVVMLLTFENYSELRKLFRAYFENKGLFNKYMK</sequence>
<comment type="caution">
    <text evidence="1">The sequence shown here is derived from an EMBL/GenBank/DDBJ whole genome shotgun (WGS) entry which is preliminary data.</text>
</comment>
<name>A0ABR8QPZ7_9BACI</name>
<protein>
    <submittedName>
        <fullName evidence="1">Uncharacterized protein</fullName>
    </submittedName>
</protein>
<keyword evidence="2" id="KW-1185">Reference proteome</keyword>
<organism evidence="1 2">
    <name type="scientific">Cytobacillus stercorigallinarum</name>
    <dbReference type="NCBI Taxonomy" id="2762240"/>
    <lineage>
        <taxon>Bacteria</taxon>
        <taxon>Bacillati</taxon>
        <taxon>Bacillota</taxon>
        <taxon>Bacilli</taxon>
        <taxon>Bacillales</taxon>
        <taxon>Bacillaceae</taxon>
        <taxon>Cytobacillus</taxon>
    </lineage>
</organism>
<dbReference type="EMBL" id="JACSQT010000004">
    <property type="protein sequence ID" value="MBD7937616.1"/>
    <property type="molecule type" value="Genomic_DNA"/>
</dbReference>
<proteinExistence type="predicted"/>